<evidence type="ECO:0008006" key="6">
    <source>
        <dbReference type="Google" id="ProtNLM"/>
    </source>
</evidence>
<dbReference type="Proteomes" id="UP000003880">
    <property type="component" value="Unassembled WGS sequence"/>
</dbReference>
<feature type="chain" id="PRO_5003054721" description="RatA-like protein" evidence="1">
    <location>
        <begin position="31"/>
        <end position="2436"/>
    </location>
</feature>
<feature type="domain" description="Bacterial Immunoglobulin-like 21" evidence="2">
    <location>
        <begin position="1892"/>
        <end position="2010"/>
    </location>
</feature>
<feature type="domain" description="InvasinE Adhesion" evidence="3">
    <location>
        <begin position="1721"/>
        <end position="1862"/>
    </location>
</feature>
<dbReference type="RefSeq" id="WP_006683486.1">
    <property type="nucleotide sequence ID" value="NZ_GG730299.1"/>
</dbReference>
<feature type="domain" description="Bacterial Immunoglobulin-like 21" evidence="2">
    <location>
        <begin position="1604"/>
        <end position="1718"/>
    </location>
</feature>
<feature type="domain" description="Bacterial Immunoglobulin-like 21" evidence="2">
    <location>
        <begin position="2180"/>
        <end position="2298"/>
    </location>
</feature>
<dbReference type="SUPFAM" id="SSF49373">
    <property type="entry name" value="Invasin/intimin cell-adhesion fragments"/>
    <property type="match status" value="1"/>
</dbReference>
<sequence length="2436" mass="256190">MDGNLHNGKVYRFLLMALLMAGMVAAPASAVLKSGTWQEVNAATDAINGTVPLADGVTVPVYQGSILLNPEKTNTVSFSAMPRDFSTDDAPSALQLVNPVDTEGDIFAVPPVRWDTQMPVIDLIWADAATPDEPLDPQPAANKTFCAQNMAGGHFVVWPQINADNATTLPALYLQTITGTPFSNTISVLSQKIPVDIAAAAGDPVTVTADHFDEQLNAAKVKAGESIALTITTRDCQGEAVGNTAFVITRGDALNRQNGVNNAAPVHVGDTELTTVTTEYHGTTDANGKATVVVTQASGPGVKTPLTVFAAGAPQLKSSIAVIFTTLTSPDTPFANMWGHMTETSSADVEGETYTFTRPQLAAETDGESGVVSASNENWALFNWGGADTHCEILPDARQLMGLKIARGDLVTSLGWPVAGNNEYWSSSAGTLMEYHLGVNMLTRSVVEERDETTSLVSCVDKASPAVKPEITLTLDSMDSELNAARVRVGDSINMRVTIKAKETGAALPYRYFDLYVGDEQNRKGQTNAEARAEGSKYGWVDNPVLVGLTGSGTPNHYHGITGADGQLTLMLTQDDGAGVLTPLRVVAAEGAEATANVIFTVVTSPDNTQARMWGHMQGVVEAGNIYKRPLLASEASANTGSTVENHEDWATFSSVAAATSQCGTGQVPGQLLLDALYSAHSDNAMATTYGWPTSSHSYISADTDGTQTAHVNLATGADGMFSGSEPNYLSCSGNELVTQLTVWFNDDVSLRQATAKVGETVMMHIHSVNALNGLVVPNAAFTVTMAQGKNRKGLITGFTDPSDGALEMGGTFYGASQASMTLQGTTDAEGNAAIAIAQPQGVGLLTQLNVVPVNSLITTPVERSVKFTVPTSPDTPNAQMWGHMVETVTVDGLTFERPKLASEVSATRTQLEDNETWARVTHSDAAGNAAAGGCAANRLPRADQLAALYNANSGGAMHNLQGWPIVESYWSATPASATAWQMTSLSNGTESADGSASVYTSCLTSDNPMAATITLTPENAAQWNEASQAAKVKKGETLKLKVTVNDASGNPLPGATFVLSRGDGYTRQGSKHIAGSGDGIVAPVVIDGESLNDTATRIGGITGADGSKIINVTRPDTAGTKVAIAAALYDNASVSDSIDTIFTVATSPDSDKAVMWGHMPETVTAANGTVFKRPLLFAEISAGSAVSSSVENNETWGIVDYYGIAEVCGAGYVPALADLQSLYAAWPAGAMNTQQGWPVDEKNYQNSTADLSRTPENRYVKSLNLRDNSITSQLWSEKLYFSCLQNAHPAATQLTLTSSLYNESDGFAKAKVGESIPLVITTLDAQGNPVGNTPVIFGRGDSVGRANQDVNGSEAAMIQINHGEGRASRAEYYTVTGEDGTLALEVSQDSGAGFKTPLQATIDDHSDTTQTLSVVFTVATSPDSEKANYWGHMAETVTDGNGQVYQRPKLASEFSATPGKTITLTYGDYDKGETWGMVTGSDAWSGSNGGCGQASLPGISDLQALYSHYPNGAMRTTNGWPVSSAGSVSASQRWWAGEQVVDASNKAQYAVVNLFSGGDATTAYNTSYYMQTCLATPRVLASKLTLTLANEDETTGIAKAKKGEKMAATVTATDSAGQPVAGVLIKVSRGNALTRAGGVYTANGADDIALTDIQPADQATFLMDTTSAYLYVKTNAQGQVTFNLSQDATVGLKTPIMVTAADDSTLTDTKDAIFTVLTSPDSDKAVYWGHMPETFTNSNGVEFQRPLLSAEIPSTSNTSKYMENGETWYAWNRYSYMKSDNASPCGVSQLATMEELTTLYNDYPNGGLSTTFGLPVTSDKYWGAGNVVTDATSGYAYQYINLNNGETYASFSKSVQTAKLCRTTTRTLSIAMSSGSWNAEKLAATAKKGVKIPVTIAVTDQFGAPQANIVVRLDRGASQTRNTSGTYDYTVSSNLSVTPDSEGANAATLTYRGGMSTDVRNWYATTDSKGEIRFELSQDSTTGLKTGLTALLMDNSVMQSAMDVIFTVITSPDSDKARYWGHMPETAANSAGVTFRRPLLAAEMSSYSSTFTYNNEIWPLIAAANAQKAGASGCDVEYQPLLSDMQTLFFDNMSVSGGIGAVYGWPVGSNQFWWAADRAASTGNYQYISLSAGGSGSTSNSSTTAAQVCLVEARAQAGSITLTSTAMDAAKSAAVAKQGESIPLTVTVKDTLGNPMANQPFTLSRGESLNRAGVVITDGDVEAEMGADDMVLRALTPVSGVSDMTTAASVYSGTTGSDGTATFTVNQNKTLGLKTSLTAALASDTSKTATLDAIFTVHTSPDTDKANFWGDMPDTVSANGKTLHRPLLLAELPAGKTPPLHVLMNKEEWAMAHTVDASTWDLAAQCGSLSAAASLDDLKALHSGFSSTGWPSTSSYAYLSQTVCGANYCGYNHTSGTVNSYVNAKTTAGFASCAR</sequence>
<feature type="domain" description="InvasinE Adhesion" evidence="3">
    <location>
        <begin position="874"/>
        <end position="1004"/>
    </location>
</feature>
<dbReference type="EMBL" id="ABWL02000002">
    <property type="protein sequence ID" value="EFE09850.1"/>
    <property type="molecule type" value="Genomic_DNA"/>
</dbReference>
<evidence type="ECO:0000313" key="4">
    <source>
        <dbReference type="EMBL" id="EFE09850.1"/>
    </source>
</evidence>
<feature type="domain" description="Bacterial Immunoglobulin-like 21" evidence="2">
    <location>
        <begin position="1036"/>
        <end position="1146"/>
    </location>
</feature>
<feature type="domain" description="Bacterial Immunoglobulin-like 21" evidence="2">
    <location>
        <begin position="759"/>
        <end position="870"/>
    </location>
</feature>
<feature type="domain" description="Bacterial Immunoglobulin-like 21" evidence="2">
    <location>
        <begin position="224"/>
        <end position="326"/>
    </location>
</feature>
<feature type="domain" description="InvasinE Adhesion" evidence="3">
    <location>
        <begin position="606"/>
        <end position="733"/>
    </location>
</feature>
<feature type="domain" description="Bacterial Immunoglobulin-like 21" evidence="2">
    <location>
        <begin position="1314"/>
        <end position="1420"/>
    </location>
</feature>
<evidence type="ECO:0000259" key="2">
    <source>
        <dbReference type="Pfam" id="PF05688"/>
    </source>
</evidence>
<evidence type="ECO:0000313" key="5">
    <source>
        <dbReference type="Proteomes" id="UP000003880"/>
    </source>
</evidence>
<dbReference type="Gene3D" id="2.60.40.10">
    <property type="entry name" value="Immunoglobulins"/>
    <property type="match status" value="1"/>
</dbReference>
<name>D4B6S1_9ENTR</name>
<dbReference type="InterPro" id="IPR008541">
    <property type="entry name" value="InvE_AD"/>
</dbReference>
<organism evidence="4 5">
    <name type="scientific">Citrobacter youngae ATCC 29220</name>
    <dbReference type="NCBI Taxonomy" id="500640"/>
    <lineage>
        <taxon>Bacteria</taxon>
        <taxon>Pseudomonadati</taxon>
        <taxon>Pseudomonadota</taxon>
        <taxon>Gammaproteobacteria</taxon>
        <taxon>Enterobacterales</taxon>
        <taxon>Enterobacteriaceae</taxon>
        <taxon>Citrobacter</taxon>
        <taxon>Citrobacter freundii complex</taxon>
    </lineage>
</organism>
<evidence type="ECO:0000256" key="1">
    <source>
        <dbReference type="SAM" id="SignalP"/>
    </source>
</evidence>
<protein>
    <recommendedName>
        <fullName evidence="6">RatA-like protein</fullName>
    </recommendedName>
</protein>
<comment type="caution">
    <text evidence="4">The sequence shown here is derived from an EMBL/GenBank/DDBJ whole genome shotgun (WGS) entry which is preliminary data.</text>
</comment>
<dbReference type="eggNOG" id="COG1388">
    <property type="taxonomic scope" value="Bacteria"/>
</dbReference>
<feature type="domain" description="Bacterial Immunoglobulin-like 21" evidence="2">
    <location>
        <begin position="490"/>
        <end position="603"/>
    </location>
</feature>
<evidence type="ECO:0000259" key="3">
    <source>
        <dbReference type="Pfam" id="PF05689"/>
    </source>
</evidence>
<gene>
    <name evidence="4" type="ORF">CIT292_06009</name>
</gene>
<feature type="domain" description="InvasinE Adhesion" evidence="3">
    <location>
        <begin position="2013"/>
        <end position="2151"/>
    </location>
</feature>
<proteinExistence type="predicted"/>
<feature type="domain" description="InvasinE Adhesion" evidence="3">
    <location>
        <begin position="2302"/>
        <end position="2434"/>
    </location>
</feature>
<reference evidence="4 5" key="1">
    <citation type="submission" date="2010-02" db="EMBL/GenBank/DDBJ databases">
        <authorList>
            <person name="Weinstock G."/>
            <person name="Sodergren E."/>
            <person name="Clifton S."/>
            <person name="Fulton L."/>
            <person name="Fulton B."/>
            <person name="Courtney L."/>
            <person name="Fronick C."/>
            <person name="Harrison M."/>
            <person name="Strong C."/>
            <person name="Farmer C."/>
            <person name="Delahaunty K."/>
            <person name="Markovic C."/>
            <person name="Hall O."/>
            <person name="Minx P."/>
            <person name="Tomlinson C."/>
            <person name="Mitreva M."/>
            <person name="Nelson J."/>
            <person name="Hou S."/>
            <person name="Wollam A."/>
            <person name="Pepin K.H."/>
            <person name="Johnson M."/>
            <person name="Bhonagiri V."/>
            <person name="Zhang X."/>
            <person name="Suruliraj S."/>
            <person name="Warren W."/>
            <person name="Chinwalla A."/>
            <person name="Mardis E.R."/>
            <person name="Wilson R.K."/>
        </authorList>
    </citation>
    <scope>NUCLEOTIDE SEQUENCE [LARGE SCALE GENOMIC DNA]</scope>
    <source>
        <strain evidence="4 5">ATCC 29220</strain>
    </source>
</reference>
<feature type="domain" description="InvasinE Adhesion" evidence="3">
    <location>
        <begin position="1423"/>
        <end position="1575"/>
    </location>
</feature>
<dbReference type="InterPro" id="IPR013783">
    <property type="entry name" value="Ig-like_fold"/>
</dbReference>
<dbReference type="HOGENOM" id="CLU_001235_0_0_6"/>
<feature type="signal peptide" evidence="1">
    <location>
        <begin position="1"/>
        <end position="30"/>
    </location>
</feature>
<dbReference type="InterPro" id="IPR008964">
    <property type="entry name" value="Invasin/intimin_cell_adhesion"/>
</dbReference>
<dbReference type="InterPro" id="IPR008542">
    <property type="entry name" value="BIg21"/>
</dbReference>
<dbReference type="Pfam" id="PF05688">
    <property type="entry name" value="BIg21"/>
    <property type="match status" value="8"/>
</dbReference>
<feature type="domain" description="InvasinE Adhesion" evidence="3">
    <location>
        <begin position="1149"/>
        <end position="1285"/>
    </location>
</feature>
<feature type="domain" description="InvasinE Adhesion" evidence="3">
    <location>
        <begin position="330"/>
        <end position="460"/>
    </location>
</feature>
<accession>D4B6S1</accession>
<keyword evidence="1" id="KW-0732">Signal</keyword>
<dbReference type="Pfam" id="PF05689">
    <property type="entry name" value="InvE_AD"/>
    <property type="match status" value="8"/>
</dbReference>